<dbReference type="InterPro" id="IPR033690">
    <property type="entry name" value="Adenylat_kinase_CS"/>
</dbReference>
<keyword evidence="3" id="KW-0418">Kinase</keyword>
<dbReference type="PROSITE" id="PS00113">
    <property type="entry name" value="ADENYLATE_KINASE"/>
    <property type="match status" value="1"/>
</dbReference>
<proteinExistence type="inferred from homology"/>
<evidence type="ECO:0000313" key="5">
    <source>
        <dbReference type="EMBL" id="GAF77745.1"/>
    </source>
</evidence>
<gene>
    <name evidence="5" type="ORF">S01H1_18109</name>
</gene>
<evidence type="ECO:0000259" key="4">
    <source>
        <dbReference type="Pfam" id="PF05191"/>
    </source>
</evidence>
<dbReference type="HAMAP" id="MF_00235">
    <property type="entry name" value="Adenylate_kinase_Adk"/>
    <property type="match status" value="1"/>
</dbReference>
<dbReference type="EMBL" id="BARS01009657">
    <property type="protein sequence ID" value="GAF77745.1"/>
    <property type="molecule type" value="Genomic_DNA"/>
</dbReference>
<dbReference type="Pfam" id="PF05191">
    <property type="entry name" value="ADK_lid"/>
    <property type="match status" value="1"/>
</dbReference>
<dbReference type="PRINTS" id="PR00094">
    <property type="entry name" value="ADENYLTKNASE"/>
</dbReference>
<evidence type="ECO:0000256" key="2">
    <source>
        <dbReference type="ARBA" id="ARBA00022741"/>
    </source>
</evidence>
<accession>X0TNR1</accession>
<protein>
    <recommendedName>
        <fullName evidence="4">Adenylate kinase active site lid domain-containing protein</fullName>
    </recommendedName>
</protein>
<dbReference type="Gene3D" id="3.40.50.300">
    <property type="entry name" value="P-loop containing nucleotide triphosphate hydrolases"/>
    <property type="match status" value="1"/>
</dbReference>
<dbReference type="InterPro" id="IPR027417">
    <property type="entry name" value="P-loop_NTPase"/>
</dbReference>
<sequence length="166" mass="18489">MEKGLLVPDEVTVRMILGRIAAPDCAKGFLLDGFPRTLEQAKALDQALAEEGKSISLVLYIKVSTEELLRRLSGRWICRNCQVPYNIVELPPKVPAKCDYCGGELYQRPDDSEETARKRLEVYFAQTMPLIEYYTEAGKLVEIEGEKGIEGVAQDLIAAIEAGIVR</sequence>
<dbReference type="GO" id="GO:0005524">
    <property type="term" value="F:ATP binding"/>
    <property type="evidence" value="ECO:0007669"/>
    <property type="project" value="InterPro"/>
</dbReference>
<dbReference type="InterPro" id="IPR036193">
    <property type="entry name" value="ADK_active_lid_dom_sf"/>
</dbReference>
<dbReference type="AlphaFoldDB" id="X0TNR1"/>
<dbReference type="GO" id="GO:0004017">
    <property type="term" value="F:AMP kinase activity"/>
    <property type="evidence" value="ECO:0007669"/>
    <property type="project" value="InterPro"/>
</dbReference>
<dbReference type="SUPFAM" id="SSF57774">
    <property type="entry name" value="Microbial and mitochondrial ADK, insert 'zinc finger' domain"/>
    <property type="match status" value="1"/>
</dbReference>
<feature type="domain" description="Adenylate kinase active site lid" evidence="4">
    <location>
        <begin position="75"/>
        <end position="110"/>
    </location>
</feature>
<organism evidence="5">
    <name type="scientific">marine sediment metagenome</name>
    <dbReference type="NCBI Taxonomy" id="412755"/>
    <lineage>
        <taxon>unclassified sequences</taxon>
        <taxon>metagenomes</taxon>
        <taxon>ecological metagenomes</taxon>
    </lineage>
</organism>
<dbReference type="PANTHER" id="PTHR23359">
    <property type="entry name" value="NUCLEOTIDE KINASE"/>
    <property type="match status" value="1"/>
</dbReference>
<dbReference type="InterPro" id="IPR007862">
    <property type="entry name" value="Adenylate_kinase_lid-dom"/>
</dbReference>
<comment type="caution">
    <text evidence="5">The sequence shown here is derived from an EMBL/GenBank/DDBJ whole genome shotgun (WGS) entry which is preliminary data.</text>
</comment>
<keyword evidence="1" id="KW-0808">Transferase</keyword>
<dbReference type="SUPFAM" id="SSF52540">
    <property type="entry name" value="P-loop containing nucleoside triphosphate hydrolases"/>
    <property type="match status" value="1"/>
</dbReference>
<evidence type="ECO:0000256" key="3">
    <source>
        <dbReference type="ARBA" id="ARBA00022777"/>
    </source>
</evidence>
<name>X0TNR1_9ZZZZ</name>
<keyword evidence="2" id="KW-0547">Nucleotide-binding</keyword>
<dbReference type="Pfam" id="PF00406">
    <property type="entry name" value="ADK"/>
    <property type="match status" value="1"/>
</dbReference>
<dbReference type="CDD" id="cd01428">
    <property type="entry name" value="ADK"/>
    <property type="match status" value="1"/>
</dbReference>
<evidence type="ECO:0000256" key="1">
    <source>
        <dbReference type="ARBA" id="ARBA00022679"/>
    </source>
</evidence>
<reference evidence="5" key="1">
    <citation type="journal article" date="2014" name="Front. Microbiol.">
        <title>High frequency of phylogenetically diverse reductive dehalogenase-homologous genes in deep subseafloor sedimentary metagenomes.</title>
        <authorList>
            <person name="Kawai M."/>
            <person name="Futagami T."/>
            <person name="Toyoda A."/>
            <person name="Takaki Y."/>
            <person name="Nishi S."/>
            <person name="Hori S."/>
            <person name="Arai W."/>
            <person name="Tsubouchi T."/>
            <person name="Morono Y."/>
            <person name="Uchiyama I."/>
            <person name="Ito T."/>
            <person name="Fujiyama A."/>
            <person name="Inagaki F."/>
            <person name="Takami H."/>
        </authorList>
    </citation>
    <scope>NUCLEOTIDE SEQUENCE</scope>
    <source>
        <strain evidence="5">Expedition CK06-06</strain>
    </source>
</reference>
<dbReference type="InterPro" id="IPR000850">
    <property type="entry name" value="Adenylat/UMP-CMP_kin"/>
</dbReference>